<name>A0A1N7SSN8_9BURK</name>
<protein>
    <submittedName>
        <fullName evidence="2">Uncharacterized protein</fullName>
    </submittedName>
</protein>
<evidence type="ECO:0000256" key="1">
    <source>
        <dbReference type="SAM" id="Phobius"/>
    </source>
</evidence>
<feature type="transmembrane region" description="Helical" evidence="1">
    <location>
        <begin position="128"/>
        <end position="152"/>
    </location>
</feature>
<gene>
    <name evidence="2" type="ORF">BN2476_810042</name>
</gene>
<keyword evidence="1" id="KW-0472">Membrane</keyword>
<keyword evidence="3" id="KW-1185">Reference proteome</keyword>
<accession>A0A1N7SSN8</accession>
<dbReference type="AlphaFoldDB" id="A0A1N7SSN8"/>
<comment type="caution">
    <text evidence="2">The sequence shown here is derived from an EMBL/GenBank/DDBJ whole genome shotgun (WGS) entry which is preliminary data.</text>
</comment>
<evidence type="ECO:0000313" key="2">
    <source>
        <dbReference type="EMBL" id="SIT50403.1"/>
    </source>
</evidence>
<organism evidence="2 3">
    <name type="scientific">Paraburkholderia piptadeniae</name>
    <dbReference type="NCBI Taxonomy" id="1701573"/>
    <lineage>
        <taxon>Bacteria</taxon>
        <taxon>Pseudomonadati</taxon>
        <taxon>Pseudomonadota</taxon>
        <taxon>Betaproteobacteria</taxon>
        <taxon>Burkholderiales</taxon>
        <taxon>Burkholderiaceae</taxon>
        <taxon>Paraburkholderia</taxon>
    </lineage>
</organism>
<keyword evidence="1" id="KW-0812">Transmembrane</keyword>
<reference evidence="2" key="1">
    <citation type="submission" date="2016-12" db="EMBL/GenBank/DDBJ databases">
        <authorList>
            <person name="Moulin L."/>
        </authorList>
    </citation>
    <scope>NUCLEOTIDE SEQUENCE [LARGE SCALE GENOMIC DNA]</scope>
    <source>
        <strain evidence="2">STM 7183</strain>
    </source>
</reference>
<proteinExistence type="predicted"/>
<evidence type="ECO:0000313" key="3">
    <source>
        <dbReference type="Proteomes" id="UP000195569"/>
    </source>
</evidence>
<dbReference type="EMBL" id="CYGY02000081">
    <property type="protein sequence ID" value="SIT50403.1"/>
    <property type="molecule type" value="Genomic_DNA"/>
</dbReference>
<dbReference type="Proteomes" id="UP000195569">
    <property type="component" value="Unassembled WGS sequence"/>
</dbReference>
<feature type="transmembrane region" description="Helical" evidence="1">
    <location>
        <begin position="94"/>
        <end position="116"/>
    </location>
</feature>
<sequence>MCCNACSRRSRSCRKPRAMCRKASETATASKGLNIPFRIGSLPSGCGVRRGSGTFEFGAPPCELHTRGVGAAGRCAPCRAGCVMKQTTVEMIRAHVVTASVAATAIDVAVVSLLFFCKFPESMFETASFRAITFTLLLAAVLATRHAAHIAFRAAIWRRHARFVGPRENAVCVSSMCPARRLVILHLHFTGMPYVPVNRTGW</sequence>
<keyword evidence="1" id="KW-1133">Transmembrane helix</keyword>